<reference evidence="2 3" key="1">
    <citation type="journal article" date="2016" name="Fungal Biol.">
        <title>The genome of Xylona heveae provides a window into fungal endophytism.</title>
        <authorList>
            <person name="Gazis R."/>
            <person name="Kuo A."/>
            <person name="Riley R."/>
            <person name="LaButti K."/>
            <person name="Lipzen A."/>
            <person name="Lin J."/>
            <person name="Amirebrahimi M."/>
            <person name="Hesse C.N."/>
            <person name="Spatafora J.W."/>
            <person name="Henrissat B."/>
            <person name="Hainaut M."/>
            <person name="Grigoriev I.V."/>
            <person name="Hibbett D.S."/>
        </authorList>
    </citation>
    <scope>NUCLEOTIDE SEQUENCE [LARGE SCALE GENOMIC DNA]</scope>
    <source>
        <strain evidence="2 3">TC161</strain>
    </source>
</reference>
<protein>
    <submittedName>
        <fullName evidence="2">Uncharacterized protein</fullName>
    </submittedName>
</protein>
<feature type="compositionally biased region" description="Polar residues" evidence="1">
    <location>
        <begin position="227"/>
        <end position="250"/>
    </location>
</feature>
<gene>
    <name evidence="2" type="ORF">L228DRAFT_281150</name>
</gene>
<dbReference type="InParanoid" id="A0A165HWU5"/>
<keyword evidence="3" id="KW-1185">Reference proteome</keyword>
<accession>A0A165HWU5</accession>
<evidence type="ECO:0000256" key="1">
    <source>
        <dbReference type="SAM" id="MobiDB-lite"/>
    </source>
</evidence>
<dbReference type="OrthoDB" id="10678932at2759"/>
<evidence type="ECO:0000313" key="2">
    <source>
        <dbReference type="EMBL" id="KZF24038.1"/>
    </source>
</evidence>
<dbReference type="Proteomes" id="UP000076632">
    <property type="component" value="Unassembled WGS sequence"/>
</dbReference>
<dbReference type="RefSeq" id="XP_018189593.1">
    <property type="nucleotide sequence ID" value="XM_018335870.1"/>
</dbReference>
<organism evidence="2 3">
    <name type="scientific">Xylona heveae (strain CBS 132557 / TC161)</name>
    <dbReference type="NCBI Taxonomy" id="1328760"/>
    <lineage>
        <taxon>Eukaryota</taxon>
        <taxon>Fungi</taxon>
        <taxon>Dikarya</taxon>
        <taxon>Ascomycota</taxon>
        <taxon>Pezizomycotina</taxon>
        <taxon>Xylonomycetes</taxon>
        <taxon>Xylonales</taxon>
        <taxon>Xylonaceae</taxon>
        <taxon>Xylona</taxon>
    </lineage>
</organism>
<dbReference type="GeneID" id="28901007"/>
<dbReference type="AlphaFoldDB" id="A0A165HWU5"/>
<feature type="region of interest" description="Disordered" evidence="1">
    <location>
        <begin position="283"/>
        <end position="310"/>
    </location>
</feature>
<name>A0A165HWU5_XYLHT</name>
<sequence>MRSAFYEHLENDPRGFMPAAEDAFFDHGPSFPPSPPISVVDRLPRKLKDVVDELETTGRGLDGSSELWEMASPGNCRSAPENMQFLRFRALSVQANDQKLLEPFFAKSYLRPATFHEELSKENRLHVPASPKQFLVPLSRSFSVGSPGLRPTRLSVPTPPKRSSSLTFSKLARRPSTSRSLSISSIKDLKDILSQNEEPLFLDIHKRNDIQLIFPPSFLSPGASPQRKPSSKSFDSLVRSNSTTPTSRKSTPLIYRSKSAASLYSKGYKQAVFVPRFIIDHSKMPQSHHQERSGESVGSTRAQAGESRDDLQSLGSTFRDMNQTCIQRNPSRRERLSALLRKVSTRVQLPRHSAVFRKERSSNIFALAEDPEALGASVVAIAPIFGTDAPDLSLEFPSSEANEQVMSPHNSRLEEEFEPLSRMHSMDSMAAKMGHTVSTIAKRLSTIFLRGVNKILNSSDEEFPEDRSDDLS</sequence>
<feature type="compositionally biased region" description="Basic and acidic residues" evidence="1">
    <location>
        <begin position="283"/>
        <end position="294"/>
    </location>
</feature>
<evidence type="ECO:0000313" key="3">
    <source>
        <dbReference type="Proteomes" id="UP000076632"/>
    </source>
</evidence>
<feature type="region of interest" description="Disordered" evidence="1">
    <location>
        <begin position="147"/>
        <end position="170"/>
    </location>
</feature>
<feature type="region of interest" description="Disordered" evidence="1">
    <location>
        <begin position="219"/>
        <end position="251"/>
    </location>
</feature>
<proteinExistence type="predicted"/>
<dbReference type="EMBL" id="KV407456">
    <property type="protein sequence ID" value="KZF24038.1"/>
    <property type="molecule type" value="Genomic_DNA"/>
</dbReference>